<dbReference type="PANTHER" id="PTHR13066">
    <property type="entry name" value="BASIC LEUCINE ZIPPER NUCLEAR FACTOR 1 BLZF1 PROTEIN"/>
    <property type="match status" value="1"/>
</dbReference>
<feature type="coiled-coil region" evidence="1">
    <location>
        <begin position="105"/>
        <end position="132"/>
    </location>
</feature>
<dbReference type="OrthoDB" id="5959043at2759"/>
<feature type="compositionally biased region" description="Low complexity" evidence="2">
    <location>
        <begin position="76"/>
        <end position="89"/>
    </location>
</feature>
<dbReference type="STRING" id="34508.A0A4U5N6V9"/>
<comment type="caution">
    <text evidence="3">The sequence shown here is derived from an EMBL/GenBank/DDBJ whole genome shotgun (WGS) entry which is preliminary data.</text>
</comment>
<feature type="region of interest" description="Disordered" evidence="2">
    <location>
        <begin position="72"/>
        <end position="104"/>
    </location>
</feature>
<gene>
    <name evidence="3" type="ORF">L596_018946</name>
</gene>
<evidence type="ECO:0000256" key="2">
    <source>
        <dbReference type="SAM" id="MobiDB-lite"/>
    </source>
</evidence>
<dbReference type="InterPro" id="IPR027095">
    <property type="entry name" value="Golgin-45"/>
</dbReference>
<dbReference type="PANTHER" id="PTHR13066:SF2">
    <property type="entry name" value="GOLGIN-45"/>
    <property type="match status" value="1"/>
</dbReference>
<dbReference type="GO" id="GO:0043001">
    <property type="term" value="P:Golgi to plasma membrane protein transport"/>
    <property type="evidence" value="ECO:0007669"/>
    <property type="project" value="InterPro"/>
</dbReference>
<name>A0A4U5N6V9_STECR</name>
<reference evidence="3 4" key="1">
    <citation type="journal article" date="2015" name="Genome Biol.">
        <title>Comparative genomics of Steinernema reveals deeply conserved gene regulatory networks.</title>
        <authorList>
            <person name="Dillman A.R."/>
            <person name="Macchietto M."/>
            <person name="Porter C.F."/>
            <person name="Rogers A."/>
            <person name="Williams B."/>
            <person name="Antoshechkin I."/>
            <person name="Lee M.M."/>
            <person name="Goodwin Z."/>
            <person name="Lu X."/>
            <person name="Lewis E.E."/>
            <person name="Goodrich-Blair H."/>
            <person name="Stock S.P."/>
            <person name="Adams B.J."/>
            <person name="Sternberg P.W."/>
            <person name="Mortazavi A."/>
        </authorList>
    </citation>
    <scope>NUCLEOTIDE SEQUENCE [LARGE SCALE GENOMIC DNA]</scope>
    <source>
        <strain evidence="3 4">ALL</strain>
    </source>
</reference>
<keyword evidence="4" id="KW-1185">Reference proteome</keyword>
<dbReference type="GO" id="GO:0000139">
    <property type="term" value="C:Golgi membrane"/>
    <property type="evidence" value="ECO:0007669"/>
    <property type="project" value="TreeGrafter"/>
</dbReference>
<protein>
    <submittedName>
        <fullName evidence="3">Uncharacterized protein</fullName>
    </submittedName>
</protein>
<reference evidence="3 4" key="2">
    <citation type="journal article" date="2019" name="G3 (Bethesda)">
        <title>Hybrid Assembly of the Genome of the Entomopathogenic Nematode Steinernema carpocapsae Identifies the X-Chromosome.</title>
        <authorList>
            <person name="Serra L."/>
            <person name="Macchietto M."/>
            <person name="Macias-Munoz A."/>
            <person name="McGill C.J."/>
            <person name="Rodriguez I.M."/>
            <person name="Rodriguez B."/>
            <person name="Murad R."/>
            <person name="Mortazavi A."/>
        </authorList>
    </citation>
    <scope>NUCLEOTIDE SEQUENCE [LARGE SCALE GENOMIC DNA]</scope>
    <source>
        <strain evidence="3 4">ALL</strain>
    </source>
</reference>
<organism evidence="3 4">
    <name type="scientific">Steinernema carpocapsae</name>
    <name type="common">Entomopathogenic nematode</name>
    <dbReference type="NCBI Taxonomy" id="34508"/>
    <lineage>
        <taxon>Eukaryota</taxon>
        <taxon>Metazoa</taxon>
        <taxon>Ecdysozoa</taxon>
        <taxon>Nematoda</taxon>
        <taxon>Chromadorea</taxon>
        <taxon>Rhabditida</taxon>
        <taxon>Tylenchina</taxon>
        <taxon>Panagrolaimomorpha</taxon>
        <taxon>Strongyloidoidea</taxon>
        <taxon>Steinernematidae</taxon>
        <taxon>Steinernema</taxon>
    </lineage>
</organism>
<dbReference type="GO" id="GO:0007030">
    <property type="term" value="P:Golgi organization"/>
    <property type="evidence" value="ECO:0007669"/>
    <property type="project" value="InterPro"/>
</dbReference>
<evidence type="ECO:0000313" key="4">
    <source>
        <dbReference type="Proteomes" id="UP000298663"/>
    </source>
</evidence>
<evidence type="ECO:0000313" key="3">
    <source>
        <dbReference type="EMBL" id="TKR78082.1"/>
    </source>
</evidence>
<sequence>MVKAGSSKFVPWEPFKAAPSADSQGVCPDGPLPHLIPYKLPKNKCASESDPAETSKWVENLLVSTPERTTAFLVKNGSTSSSNTETSGCSKEDSSSEDPDAGKIDEEYRKKLEFLETELKIERKLNAELKNLMVATMSEDLTCQISSLTEDKVRLAQKMSTVSKQLSTDLARTENLNIEKDVYKSKYEAVSIRNEQLTRQKNETVRYLSIGQDLIKELLENRSPEVVEKAKLFAEYEISSLLERSPCDEKVVKKHALTSNITISCCKQCSGEIYLL</sequence>
<dbReference type="Proteomes" id="UP000298663">
    <property type="component" value="Unassembled WGS sequence"/>
</dbReference>
<evidence type="ECO:0000256" key="1">
    <source>
        <dbReference type="SAM" id="Coils"/>
    </source>
</evidence>
<dbReference type="EMBL" id="AZBU02000005">
    <property type="protein sequence ID" value="TKR78082.1"/>
    <property type="molecule type" value="Genomic_DNA"/>
</dbReference>
<feature type="compositionally biased region" description="Basic and acidic residues" evidence="2">
    <location>
        <begin position="90"/>
        <end position="104"/>
    </location>
</feature>
<keyword evidence="1" id="KW-0175">Coiled coil</keyword>
<proteinExistence type="predicted"/>
<accession>A0A4U5N6V9</accession>
<dbReference type="AlphaFoldDB" id="A0A4U5N6V9"/>